<dbReference type="PANTHER" id="PTHR36205">
    <property type="entry name" value="CHROMOSOME 19, WHOLE GENOME SHOTGUN SEQUENCE"/>
    <property type="match status" value="1"/>
</dbReference>
<feature type="compositionally biased region" description="Polar residues" evidence="1">
    <location>
        <begin position="695"/>
        <end position="705"/>
    </location>
</feature>
<evidence type="ECO:0000313" key="3">
    <source>
        <dbReference type="EMBL" id="RDW82914.1"/>
    </source>
</evidence>
<keyword evidence="4" id="KW-1185">Reference proteome</keyword>
<evidence type="ECO:0000313" key="4">
    <source>
        <dbReference type="Proteomes" id="UP000256328"/>
    </source>
</evidence>
<dbReference type="Pfam" id="PF11885">
    <property type="entry name" value="DUF3405"/>
    <property type="match status" value="1"/>
</dbReference>
<sequence>MPPRLRSSLAVAFLLLVVYLVLTHDAVNFGNPVPPIVLTDAATEPQPLPLDQGHDVVWIGGQSHTHMTPAHHPSTPTATVDAGELVWTGTPQAAKEAVPPKEINFAPGTEEEHWDTDMTQPLHAQYQEEYARLGKQKDAGKIFGGTLSNLVDSDAHAGFRAAALTPTGKHFDFTDQEPLNYNPYPDYLGEHYKKHYQGDFVDCAGPGTGLGDVEVFSGHSQSLTYPQLGAYYVLDMDSNLCFERETRLGPYGFLEPGSKATGSKNWDTVDWGQLQETCAKKNQGRFNRAIATFSTLHMDAERSPQENITTQEKRVRETTLLERRTTRKDAIARRAVKKENHLGKSQIETRDHDDLHDMTTDSQTLKPHARTAVLLRANSTRVWSENDKQNIRAMVAELSLLSGGEYQVFILFQILDNSKPIFSDPEVYSATLRASVPQEFRSMTVLYNDQLFEDIYTKTQPGYHSDSDSHWLPVQKFALDYSGFDYYWNWDLDSRYTGHYYNFLEKLGEFADMQPRKGLWERNERYYIPEIHGAYASEFRSRLELKYAGAPTQWGPLHIVTVDAIGPNPPVDDPIDDNYEWGVHEQADFISLAPIFNTISTNIANKDDVWGYLGPEVTPRRSTHTLQSRLSKKLLQIMHAENLAGNHLGSHMAPATVSLLHGLKAVYAPHPIFLDREWKGKSLNRWFNPGPHGESGSTQASPFSTDHTQRFQGVTWGTNSDVPTKMYRHWLGLEDGGIGGQKWEKTNGRTCLPPMLLYPVQDVETPPQSQFSPSQWSS</sequence>
<feature type="chain" id="PRO_5017731185" evidence="2">
    <location>
        <begin position="24"/>
        <end position="778"/>
    </location>
</feature>
<name>A0A3D8S9Y6_9HELO</name>
<feature type="signal peptide" evidence="2">
    <location>
        <begin position="1"/>
        <end position="23"/>
    </location>
</feature>
<reference evidence="3 4" key="1">
    <citation type="journal article" date="2018" name="IMA Fungus">
        <title>IMA Genome-F 9: Draft genome sequence of Annulohypoxylon stygium, Aspergillus mulundensis, Berkeleyomyces basicola (syn. Thielaviopsis basicola), Ceratocystis smalleyi, two Cercospora beticola strains, Coleophoma cylindrospora, Fusarium fracticaudum, Phialophora cf. hyalina, and Morchella septimelata.</title>
        <authorList>
            <person name="Wingfield B.D."/>
            <person name="Bills G.F."/>
            <person name="Dong Y."/>
            <person name="Huang W."/>
            <person name="Nel W.J."/>
            <person name="Swalarsk-Parry B.S."/>
            <person name="Vaghefi N."/>
            <person name="Wilken P.M."/>
            <person name="An Z."/>
            <person name="de Beer Z.W."/>
            <person name="De Vos L."/>
            <person name="Chen L."/>
            <person name="Duong T.A."/>
            <person name="Gao Y."/>
            <person name="Hammerbacher A."/>
            <person name="Kikkert J.R."/>
            <person name="Li Y."/>
            <person name="Li H."/>
            <person name="Li K."/>
            <person name="Li Q."/>
            <person name="Liu X."/>
            <person name="Ma X."/>
            <person name="Naidoo K."/>
            <person name="Pethybridge S.J."/>
            <person name="Sun J."/>
            <person name="Steenkamp E.T."/>
            <person name="van der Nest M.A."/>
            <person name="van Wyk S."/>
            <person name="Wingfield M.J."/>
            <person name="Xiong C."/>
            <person name="Yue Q."/>
            <person name="Zhang X."/>
        </authorList>
    </citation>
    <scope>NUCLEOTIDE SEQUENCE [LARGE SCALE GENOMIC DNA]</scope>
    <source>
        <strain evidence="3 4">BP5796</strain>
    </source>
</reference>
<accession>A0A3D8S9Y6</accession>
<gene>
    <name evidence="3" type="ORF">BP5796_04405</name>
</gene>
<dbReference type="PANTHER" id="PTHR36205:SF2">
    <property type="entry name" value="MAJOR FACILITATOR SUPERFAMILY TRANSPORTER"/>
    <property type="match status" value="1"/>
</dbReference>
<dbReference type="AlphaFoldDB" id="A0A3D8S9Y6"/>
<proteinExistence type="predicted"/>
<organism evidence="3 4">
    <name type="scientific">Coleophoma crateriformis</name>
    <dbReference type="NCBI Taxonomy" id="565419"/>
    <lineage>
        <taxon>Eukaryota</taxon>
        <taxon>Fungi</taxon>
        <taxon>Dikarya</taxon>
        <taxon>Ascomycota</taxon>
        <taxon>Pezizomycotina</taxon>
        <taxon>Leotiomycetes</taxon>
        <taxon>Helotiales</taxon>
        <taxon>Dermateaceae</taxon>
        <taxon>Coleophoma</taxon>
    </lineage>
</organism>
<keyword evidence="2" id="KW-0732">Signal</keyword>
<dbReference type="EMBL" id="PDLN01000006">
    <property type="protein sequence ID" value="RDW82914.1"/>
    <property type="molecule type" value="Genomic_DNA"/>
</dbReference>
<protein>
    <submittedName>
        <fullName evidence="3">Uncharacterized protein</fullName>
    </submittedName>
</protein>
<feature type="region of interest" description="Disordered" evidence="1">
    <location>
        <begin position="685"/>
        <end position="705"/>
    </location>
</feature>
<dbReference type="OrthoDB" id="3353407at2759"/>
<dbReference type="Proteomes" id="UP000256328">
    <property type="component" value="Unassembled WGS sequence"/>
</dbReference>
<dbReference type="InterPro" id="IPR021822">
    <property type="entry name" value="DUF3405"/>
</dbReference>
<evidence type="ECO:0000256" key="2">
    <source>
        <dbReference type="SAM" id="SignalP"/>
    </source>
</evidence>
<evidence type="ECO:0000256" key="1">
    <source>
        <dbReference type="SAM" id="MobiDB-lite"/>
    </source>
</evidence>
<comment type="caution">
    <text evidence="3">The sequence shown here is derived from an EMBL/GenBank/DDBJ whole genome shotgun (WGS) entry which is preliminary data.</text>
</comment>